<proteinExistence type="predicted"/>
<keyword evidence="3" id="KW-1185">Reference proteome</keyword>
<accession>A0ABS6N4Y4</accession>
<evidence type="ECO:0000313" key="3">
    <source>
        <dbReference type="Proteomes" id="UP001166293"/>
    </source>
</evidence>
<evidence type="ECO:0000256" key="1">
    <source>
        <dbReference type="SAM" id="SignalP"/>
    </source>
</evidence>
<organism evidence="2 3">
    <name type="scientific">Thalassococcus arenae</name>
    <dbReference type="NCBI Taxonomy" id="2851652"/>
    <lineage>
        <taxon>Bacteria</taxon>
        <taxon>Pseudomonadati</taxon>
        <taxon>Pseudomonadota</taxon>
        <taxon>Alphaproteobacteria</taxon>
        <taxon>Rhodobacterales</taxon>
        <taxon>Roseobacteraceae</taxon>
        <taxon>Thalassococcus</taxon>
    </lineage>
</organism>
<name>A0ABS6N4Y4_9RHOB</name>
<sequence>MIRFVCAFLAFVLVQTAPLAAETNGFLTPRADTPLLVQNERILAAPRRDVTLPTVRRAGPQSFANIDLPQEIQCNGSCLCEGAADCVNLVYSGCCGGAVTCNDSGCSCVNAGGCDADGNP</sequence>
<keyword evidence="1" id="KW-0732">Signal</keyword>
<comment type="caution">
    <text evidence="2">The sequence shown here is derived from an EMBL/GenBank/DDBJ whole genome shotgun (WGS) entry which is preliminary data.</text>
</comment>
<feature type="chain" id="PRO_5047330635" evidence="1">
    <location>
        <begin position="21"/>
        <end position="120"/>
    </location>
</feature>
<dbReference type="RefSeq" id="WP_217776906.1">
    <property type="nucleotide sequence ID" value="NZ_JAHRWL010000001.1"/>
</dbReference>
<feature type="signal peptide" evidence="1">
    <location>
        <begin position="1"/>
        <end position="20"/>
    </location>
</feature>
<dbReference type="EMBL" id="JAHRWL010000001">
    <property type="protein sequence ID" value="MBV2359073.1"/>
    <property type="molecule type" value="Genomic_DNA"/>
</dbReference>
<evidence type="ECO:0000313" key="2">
    <source>
        <dbReference type="EMBL" id="MBV2359073.1"/>
    </source>
</evidence>
<protein>
    <submittedName>
        <fullName evidence="2">Uncharacterized protein</fullName>
    </submittedName>
</protein>
<reference evidence="2" key="1">
    <citation type="submission" date="2021-06" db="EMBL/GenBank/DDBJ databases">
        <title>Thalassococcus sp. CAU 1522 isolated from sea sand, Republic of Korea.</title>
        <authorList>
            <person name="Kim W."/>
        </authorList>
    </citation>
    <scope>NUCLEOTIDE SEQUENCE</scope>
    <source>
        <strain evidence="2">CAU 1522</strain>
    </source>
</reference>
<dbReference type="Proteomes" id="UP001166293">
    <property type="component" value="Unassembled WGS sequence"/>
</dbReference>
<gene>
    <name evidence="2" type="ORF">KUH32_04735</name>
</gene>